<dbReference type="SUPFAM" id="SSF52980">
    <property type="entry name" value="Restriction endonuclease-like"/>
    <property type="match status" value="1"/>
</dbReference>
<dbReference type="PANTHER" id="PTHR34039:SF1">
    <property type="entry name" value="UPF0102 PROTEIN YRAN"/>
    <property type="match status" value="1"/>
</dbReference>
<accession>A0A2M6K820</accession>
<dbReference type="InterPro" id="IPR011335">
    <property type="entry name" value="Restrct_endonuc-II-like"/>
</dbReference>
<dbReference type="Gene3D" id="3.40.1350.10">
    <property type="match status" value="1"/>
</dbReference>
<evidence type="ECO:0000256" key="1">
    <source>
        <dbReference type="ARBA" id="ARBA00006738"/>
    </source>
</evidence>
<dbReference type="EMBL" id="PCWW01000070">
    <property type="protein sequence ID" value="PIR12806.1"/>
    <property type="molecule type" value="Genomic_DNA"/>
</dbReference>
<dbReference type="CDD" id="cd20736">
    <property type="entry name" value="PoNe_Nuclease"/>
    <property type="match status" value="1"/>
</dbReference>
<keyword evidence="3" id="KW-0378">Hydrolase</keyword>
<dbReference type="Pfam" id="PF02021">
    <property type="entry name" value="UPF0102"/>
    <property type="match status" value="1"/>
</dbReference>
<organism evidence="3 4">
    <name type="scientific">Candidatus Falkowbacteria bacterium CG11_big_fil_rev_8_21_14_0_20_39_10</name>
    <dbReference type="NCBI Taxonomy" id="1974570"/>
    <lineage>
        <taxon>Bacteria</taxon>
        <taxon>Candidatus Falkowiibacteriota</taxon>
    </lineage>
</organism>
<dbReference type="GO" id="GO:0004519">
    <property type="term" value="F:endonuclease activity"/>
    <property type="evidence" value="ECO:0007669"/>
    <property type="project" value="UniProtKB-KW"/>
</dbReference>
<evidence type="ECO:0000313" key="4">
    <source>
        <dbReference type="Proteomes" id="UP000230869"/>
    </source>
</evidence>
<keyword evidence="3" id="KW-0255">Endonuclease</keyword>
<dbReference type="GO" id="GO:0003676">
    <property type="term" value="F:nucleic acid binding"/>
    <property type="evidence" value="ECO:0007669"/>
    <property type="project" value="InterPro"/>
</dbReference>
<dbReference type="HAMAP" id="MF_00048">
    <property type="entry name" value="UPF0102"/>
    <property type="match status" value="1"/>
</dbReference>
<dbReference type="InterPro" id="IPR011856">
    <property type="entry name" value="tRNA_endonuc-like_dom_sf"/>
</dbReference>
<gene>
    <name evidence="3" type="ORF">COV49_04180</name>
</gene>
<proteinExistence type="inferred from homology"/>
<comment type="similarity">
    <text evidence="1 2">Belongs to the UPF0102 family.</text>
</comment>
<dbReference type="InterPro" id="IPR003509">
    <property type="entry name" value="UPF0102_YraN-like"/>
</dbReference>
<evidence type="ECO:0000256" key="2">
    <source>
        <dbReference type="HAMAP-Rule" id="MF_00048"/>
    </source>
</evidence>
<dbReference type="Proteomes" id="UP000230869">
    <property type="component" value="Unassembled WGS sequence"/>
</dbReference>
<keyword evidence="3" id="KW-0540">Nuclease</keyword>
<evidence type="ECO:0000313" key="3">
    <source>
        <dbReference type="EMBL" id="PIR12806.1"/>
    </source>
</evidence>
<reference evidence="3 4" key="1">
    <citation type="submission" date="2017-09" db="EMBL/GenBank/DDBJ databases">
        <title>Depth-based differentiation of microbial function through sediment-hosted aquifers and enrichment of novel symbionts in the deep terrestrial subsurface.</title>
        <authorList>
            <person name="Probst A.J."/>
            <person name="Ladd B."/>
            <person name="Jarett J.K."/>
            <person name="Geller-Mcgrath D.E."/>
            <person name="Sieber C.M."/>
            <person name="Emerson J.B."/>
            <person name="Anantharaman K."/>
            <person name="Thomas B.C."/>
            <person name="Malmstrom R."/>
            <person name="Stieglmeier M."/>
            <person name="Klingl A."/>
            <person name="Woyke T."/>
            <person name="Ryan C.M."/>
            <person name="Banfield J.F."/>
        </authorList>
    </citation>
    <scope>NUCLEOTIDE SEQUENCE [LARGE SCALE GENOMIC DNA]</scope>
    <source>
        <strain evidence="3">CG11_big_fil_rev_8_21_14_0_20_39_10</strain>
    </source>
</reference>
<protein>
    <recommendedName>
        <fullName evidence="2">UPF0102 protein COV49_04180</fullName>
    </recommendedName>
</protein>
<sequence>MNYRQKVGKFGETLARDYLRRHGYEIIKTNLKVSYKEIDIIACRGRFVVFIEVKTRTSSAYGSADENLDSKKIDNLKKALNHYFYLNDNKLFNQEIDLNYVRIDLIAVDINRRKKIAKIKHYKDVAW</sequence>
<name>A0A2M6K820_9BACT</name>
<dbReference type="PANTHER" id="PTHR34039">
    <property type="entry name" value="UPF0102 PROTEIN YRAN"/>
    <property type="match status" value="1"/>
</dbReference>
<comment type="caution">
    <text evidence="3">The sequence shown here is derived from an EMBL/GenBank/DDBJ whole genome shotgun (WGS) entry which is preliminary data.</text>
</comment>
<dbReference type="AlphaFoldDB" id="A0A2M6K820"/>